<keyword evidence="1" id="KW-1133">Transmembrane helix</keyword>
<name>A0A7V7S6T0_9BACI</name>
<dbReference type="EMBL" id="WBPG01000020">
    <property type="protein sequence ID" value="KAB2442376.1"/>
    <property type="molecule type" value="Genomic_DNA"/>
</dbReference>
<evidence type="ECO:0000256" key="1">
    <source>
        <dbReference type="SAM" id="Phobius"/>
    </source>
</evidence>
<organism evidence="2 3">
    <name type="scientific">Bacillus luti</name>
    <dbReference type="NCBI Taxonomy" id="2026191"/>
    <lineage>
        <taxon>Bacteria</taxon>
        <taxon>Bacillati</taxon>
        <taxon>Bacillota</taxon>
        <taxon>Bacilli</taxon>
        <taxon>Bacillales</taxon>
        <taxon>Bacillaceae</taxon>
        <taxon>Bacillus</taxon>
        <taxon>Bacillus cereus group</taxon>
    </lineage>
</organism>
<evidence type="ECO:0000313" key="2">
    <source>
        <dbReference type="EMBL" id="KAB2442376.1"/>
    </source>
</evidence>
<feature type="transmembrane region" description="Helical" evidence="1">
    <location>
        <begin position="34"/>
        <end position="51"/>
    </location>
</feature>
<gene>
    <name evidence="2" type="ORF">F8163_14275</name>
</gene>
<dbReference type="AlphaFoldDB" id="A0A7V7S6T0"/>
<keyword evidence="1" id="KW-0812">Transmembrane</keyword>
<keyword evidence="1" id="KW-0472">Membrane</keyword>
<feature type="transmembrane region" description="Helical" evidence="1">
    <location>
        <begin position="7"/>
        <end position="28"/>
    </location>
</feature>
<accession>A0A7V7S6T0</accession>
<comment type="caution">
    <text evidence="2">The sequence shown here is derived from an EMBL/GenBank/DDBJ whole genome shotgun (WGS) entry which is preliminary data.</text>
</comment>
<sequence length="60" mass="7094">MFFIKKSYMLLIFLCVLVSFFLYILSLLQAFPKIIALPLLFGVIVIALSYFNHRKRFKGF</sequence>
<dbReference type="Proteomes" id="UP000470409">
    <property type="component" value="Unassembled WGS sequence"/>
</dbReference>
<evidence type="ECO:0000313" key="3">
    <source>
        <dbReference type="Proteomes" id="UP000470409"/>
    </source>
</evidence>
<protein>
    <submittedName>
        <fullName evidence="2">Uncharacterized protein</fullName>
    </submittedName>
</protein>
<proteinExistence type="predicted"/>
<reference evidence="2 3" key="1">
    <citation type="submission" date="2019-10" db="EMBL/GenBank/DDBJ databases">
        <title>Bacillus from the desert of Cuatro Cinegas, Coahuila.</title>
        <authorList>
            <person name="Olmedo-Alvarez G."/>
            <person name="Saldana S."/>
            <person name="Barcelo D."/>
        </authorList>
    </citation>
    <scope>NUCLEOTIDE SEQUENCE [LARGE SCALE GENOMIC DNA]</scope>
    <source>
        <strain evidence="2 3">CH155b_5T</strain>
    </source>
</reference>